<accession>A0AAV3R1G1</accession>
<keyword evidence="3" id="KW-1185">Reference proteome</keyword>
<feature type="domain" description="PORR" evidence="1">
    <location>
        <begin position="2"/>
        <end position="157"/>
    </location>
</feature>
<gene>
    <name evidence="2" type="ORF">LIER_24506</name>
</gene>
<dbReference type="Proteomes" id="UP001454036">
    <property type="component" value="Unassembled WGS sequence"/>
</dbReference>
<reference evidence="2 3" key="1">
    <citation type="submission" date="2024-01" db="EMBL/GenBank/DDBJ databases">
        <title>The complete chloroplast genome sequence of Lithospermum erythrorhizon: insights into the phylogenetic relationship among Boraginaceae species and the maternal lineages of purple gromwells.</title>
        <authorList>
            <person name="Okada T."/>
            <person name="Watanabe K."/>
        </authorList>
    </citation>
    <scope>NUCLEOTIDE SEQUENCE [LARGE SCALE GENOMIC DNA]</scope>
</reference>
<dbReference type="PANTHER" id="PTHR31476">
    <property type="entry name" value="PROTEIN WHAT'S THIS FACTOR 1 HOMOLOG, CHLOROPLASTIC"/>
    <property type="match status" value="1"/>
</dbReference>
<protein>
    <recommendedName>
        <fullName evidence="1">PORR domain-containing protein</fullName>
    </recommendedName>
</protein>
<organism evidence="2 3">
    <name type="scientific">Lithospermum erythrorhizon</name>
    <name type="common">Purple gromwell</name>
    <name type="synonym">Lithospermum officinale var. erythrorhizon</name>
    <dbReference type="NCBI Taxonomy" id="34254"/>
    <lineage>
        <taxon>Eukaryota</taxon>
        <taxon>Viridiplantae</taxon>
        <taxon>Streptophyta</taxon>
        <taxon>Embryophyta</taxon>
        <taxon>Tracheophyta</taxon>
        <taxon>Spermatophyta</taxon>
        <taxon>Magnoliopsida</taxon>
        <taxon>eudicotyledons</taxon>
        <taxon>Gunneridae</taxon>
        <taxon>Pentapetalae</taxon>
        <taxon>asterids</taxon>
        <taxon>lamiids</taxon>
        <taxon>Boraginales</taxon>
        <taxon>Boraginaceae</taxon>
        <taxon>Boraginoideae</taxon>
        <taxon>Lithospermeae</taxon>
        <taxon>Lithospermum</taxon>
    </lineage>
</organism>
<dbReference type="EMBL" id="BAABME010007134">
    <property type="protein sequence ID" value="GAA0170194.1"/>
    <property type="molecule type" value="Genomic_DNA"/>
</dbReference>
<dbReference type="InterPro" id="IPR021099">
    <property type="entry name" value="PORR_domain"/>
</dbReference>
<proteinExistence type="predicted"/>
<dbReference type="Pfam" id="PF11955">
    <property type="entry name" value="PORR"/>
    <property type="match status" value="1"/>
</dbReference>
<dbReference type="PANTHER" id="PTHR31476:SF11">
    <property type="entry name" value="UBIQUITIN CARBOXYL-TERMINAL HYDROLASE FAMILY PROTEIN"/>
    <property type="match status" value="1"/>
</dbReference>
<comment type="caution">
    <text evidence="2">The sequence shown here is derived from an EMBL/GenBank/DDBJ whole genome shotgun (WGS) entry which is preliminary data.</text>
</comment>
<sequence>MDVISKYPAIFRVVGGPGVPPMVTLTRKAEQIAASESEAREDMGPLLVKNLRKLLMLSVDCMVPLETIELIRDELGLPGDFKKVLVPKYPHFFTVKDVHGRAHLCLENWDSSLAVTAREERFAEAGGLEPGGHLRKGKISKDGNFSGPFAFRSKSSKESDRGALSGRGDTSLCSRILFSRAIL</sequence>
<dbReference type="InterPro" id="IPR045040">
    <property type="entry name" value="PORR_fam"/>
</dbReference>
<name>A0AAV3R1G1_LITER</name>
<evidence type="ECO:0000313" key="2">
    <source>
        <dbReference type="EMBL" id="GAA0170194.1"/>
    </source>
</evidence>
<dbReference type="AlphaFoldDB" id="A0AAV3R1G1"/>
<dbReference type="GO" id="GO:0003723">
    <property type="term" value="F:RNA binding"/>
    <property type="evidence" value="ECO:0007669"/>
    <property type="project" value="InterPro"/>
</dbReference>
<evidence type="ECO:0000259" key="1">
    <source>
        <dbReference type="Pfam" id="PF11955"/>
    </source>
</evidence>
<evidence type="ECO:0000313" key="3">
    <source>
        <dbReference type="Proteomes" id="UP001454036"/>
    </source>
</evidence>